<sequence length="221" mass="24431">MKREFHRCVELRPERELRRRLGSPGCADGRSLRSGLTGRAGGRTPPSPRGSPSVGSPRSIASAMDGTPIGRQCRVMNDAVSPPTTTGRRTWRLLRTLALPWIVCGAALWALVGLTPDPARRIPNRDLASTGLVVSLSTDEPFTANPADLIAIWNTQAWIKHYYEDVDRAPVKGTATLGVLWSAGASSPGKFLMARVGLWWLIPFPLLWSGFHLWRWVRRMT</sequence>
<name>A0ABX1VDW5_9PLAN</name>
<keyword evidence="2" id="KW-0472">Membrane</keyword>
<feature type="compositionally biased region" description="Low complexity" evidence="1">
    <location>
        <begin position="50"/>
        <end position="59"/>
    </location>
</feature>
<evidence type="ECO:0000313" key="4">
    <source>
        <dbReference type="Proteomes" id="UP000609651"/>
    </source>
</evidence>
<organism evidence="3 4">
    <name type="scientific">Alienimonas chondri</name>
    <dbReference type="NCBI Taxonomy" id="2681879"/>
    <lineage>
        <taxon>Bacteria</taxon>
        <taxon>Pseudomonadati</taxon>
        <taxon>Planctomycetota</taxon>
        <taxon>Planctomycetia</taxon>
        <taxon>Planctomycetales</taxon>
        <taxon>Planctomycetaceae</taxon>
        <taxon>Alienimonas</taxon>
    </lineage>
</organism>
<dbReference type="EMBL" id="WTPX01000068">
    <property type="protein sequence ID" value="NNJ26249.1"/>
    <property type="molecule type" value="Genomic_DNA"/>
</dbReference>
<evidence type="ECO:0000256" key="1">
    <source>
        <dbReference type="SAM" id="MobiDB-lite"/>
    </source>
</evidence>
<gene>
    <name evidence="3" type="ORF">LzC2_23310</name>
</gene>
<reference evidence="3 4" key="1">
    <citation type="journal article" date="2020" name="Syst. Appl. Microbiol.">
        <title>Alienimonas chondri sp. nov., a novel planctomycete isolated from the biofilm of the red alga Chondrus crispus.</title>
        <authorList>
            <person name="Vitorino I."/>
            <person name="Albuquerque L."/>
            <person name="Wiegand S."/>
            <person name="Kallscheuer N."/>
            <person name="da Costa M.S."/>
            <person name="Lobo-da-Cunha A."/>
            <person name="Jogler C."/>
            <person name="Lage O.M."/>
        </authorList>
    </citation>
    <scope>NUCLEOTIDE SEQUENCE [LARGE SCALE GENOMIC DNA]</scope>
    <source>
        <strain evidence="3 4">LzC2</strain>
    </source>
</reference>
<evidence type="ECO:0000256" key="2">
    <source>
        <dbReference type="SAM" id="Phobius"/>
    </source>
</evidence>
<feature type="transmembrane region" description="Helical" evidence="2">
    <location>
        <begin position="197"/>
        <end position="217"/>
    </location>
</feature>
<dbReference type="Proteomes" id="UP000609651">
    <property type="component" value="Unassembled WGS sequence"/>
</dbReference>
<keyword evidence="4" id="KW-1185">Reference proteome</keyword>
<keyword evidence="2" id="KW-1133">Transmembrane helix</keyword>
<feature type="transmembrane region" description="Helical" evidence="2">
    <location>
        <begin position="97"/>
        <end position="115"/>
    </location>
</feature>
<accession>A0ABX1VDW5</accession>
<comment type="caution">
    <text evidence="3">The sequence shown here is derived from an EMBL/GenBank/DDBJ whole genome shotgun (WGS) entry which is preliminary data.</text>
</comment>
<evidence type="ECO:0000313" key="3">
    <source>
        <dbReference type="EMBL" id="NNJ26249.1"/>
    </source>
</evidence>
<protein>
    <submittedName>
        <fullName evidence="3">Uncharacterized protein</fullName>
    </submittedName>
</protein>
<proteinExistence type="predicted"/>
<keyword evidence="2" id="KW-0812">Transmembrane</keyword>
<feature type="region of interest" description="Disordered" evidence="1">
    <location>
        <begin position="19"/>
        <end position="67"/>
    </location>
</feature>